<name>A0A0A8YDP7_ARUDO</name>
<organism evidence="1">
    <name type="scientific">Arundo donax</name>
    <name type="common">Giant reed</name>
    <name type="synonym">Donax arundinaceus</name>
    <dbReference type="NCBI Taxonomy" id="35708"/>
    <lineage>
        <taxon>Eukaryota</taxon>
        <taxon>Viridiplantae</taxon>
        <taxon>Streptophyta</taxon>
        <taxon>Embryophyta</taxon>
        <taxon>Tracheophyta</taxon>
        <taxon>Spermatophyta</taxon>
        <taxon>Magnoliopsida</taxon>
        <taxon>Liliopsida</taxon>
        <taxon>Poales</taxon>
        <taxon>Poaceae</taxon>
        <taxon>PACMAD clade</taxon>
        <taxon>Arundinoideae</taxon>
        <taxon>Arundineae</taxon>
        <taxon>Arundo</taxon>
    </lineage>
</organism>
<evidence type="ECO:0000313" key="1">
    <source>
        <dbReference type="EMBL" id="JAD21217.1"/>
    </source>
</evidence>
<protein>
    <submittedName>
        <fullName evidence="1">Uncharacterized protein</fullName>
    </submittedName>
</protein>
<dbReference type="AlphaFoldDB" id="A0A0A8YDP7"/>
<reference evidence="1" key="1">
    <citation type="submission" date="2014-09" db="EMBL/GenBank/DDBJ databases">
        <authorList>
            <person name="Magalhaes I.L.F."/>
            <person name="Oliveira U."/>
            <person name="Santos F.R."/>
            <person name="Vidigal T.H.D.A."/>
            <person name="Brescovit A.D."/>
            <person name="Santos A.J."/>
        </authorList>
    </citation>
    <scope>NUCLEOTIDE SEQUENCE</scope>
    <source>
        <tissue evidence="1">Shoot tissue taken approximately 20 cm above the soil surface</tissue>
    </source>
</reference>
<accession>A0A0A8YDP7</accession>
<reference evidence="1" key="2">
    <citation type="journal article" date="2015" name="Data Brief">
        <title>Shoot transcriptome of the giant reed, Arundo donax.</title>
        <authorList>
            <person name="Barrero R.A."/>
            <person name="Guerrero F.D."/>
            <person name="Moolhuijzen P."/>
            <person name="Goolsby J.A."/>
            <person name="Tidwell J."/>
            <person name="Bellgard S.E."/>
            <person name="Bellgard M.I."/>
        </authorList>
    </citation>
    <scope>NUCLEOTIDE SEQUENCE</scope>
    <source>
        <tissue evidence="1">Shoot tissue taken approximately 20 cm above the soil surface</tissue>
    </source>
</reference>
<dbReference type="EMBL" id="GBRH01276678">
    <property type="protein sequence ID" value="JAD21217.1"/>
    <property type="molecule type" value="Transcribed_RNA"/>
</dbReference>
<sequence length="27" mass="2935">MICGHPNLVMHCGRNGRPVLPGDCLIM</sequence>
<proteinExistence type="predicted"/>